<feature type="domain" description="C2H2-type" evidence="9">
    <location>
        <begin position="62"/>
        <end position="84"/>
    </location>
</feature>
<evidence type="ECO:0000256" key="7">
    <source>
        <dbReference type="PROSITE-ProRule" id="PRU00042"/>
    </source>
</evidence>
<evidence type="ECO:0000259" key="9">
    <source>
        <dbReference type="PROSITE" id="PS50157"/>
    </source>
</evidence>
<name>A0A1B8GWP3_9PEZI</name>
<feature type="compositionally biased region" description="Polar residues" evidence="8">
    <location>
        <begin position="101"/>
        <end position="114"/>
    </location>
</feature>
<dbReference type="RefSeq" id="XP_059320013.1">
    <property type="nucleotide sequence ID" value="XM_059463379.1"/>
</dbReference>
<dbReference type="InterPro" id="IPR013087">
    <property type="entry name" value="Znf_C2H2_type"/>
</dbReference>
<organism evidence="10 11">
    <name type="scientific">Pseudogymnoascus verrucosus</name>
    <dbReference type="NCBI Taxonomy" id="342668"/>
    <lineage>
        <taxon>Eukaryota</taxon>
        <taxon>Fungi</taxon>
        <taxon>Dikarya</taxon>
        <taxon>Ascomycota</taxon>
        <taxon>Pezizomycotina</taxon>
        <taxon>Leotiomycetes</taxon>
        <taxon>Thelebolales</taxon>
        <taxon>Thelebolaceae</taxon>
        <taxon>Pseudogymnoascus</taxon>
    </lineage>
</organism>
<dbReference type="STRING" id="342668.A0A1B8GWP3"/>
<keyword evidence="6" id="KW-0539">Nucleus</keyword>
<keyword evidence="5" id="KW-0862">Zinc</keyword>
<dbReference type="AlphaFoldDB" id="A0A1B8GWP3"/>
<feature type="region of interest" description="Disordered" evidence="8">
    <location>
        <begin position="1"/>
        <end position="31"/>
    </location>
</feature>
<dbReference type="FunFam" id="3.30.160.60:FF:000100">
    <property type="entry name" value="Zinc finger 45-like"/>
    <property type="match status" value="1"/>
</dbReference>
<keyword evidence="11" id="KW-1185">Reference proteome</keyword>
<dbReference type="InterPro" id="IPR051059">
    <property type="entry name" value="VerF-like"/>
</dbReference>
<gene>
    <name evidence="10" type="ORF">VE01_01675</name>
</gene>
<dbReference type="Gene3D" id="3.30.160.60">
    <property type="entry name" value="Classic Zinc Finger"/>
    <property type="match status" value="2"/>
</dbReference>
<dbReference type="GeneID" id="28835061"/>
<proteinExistence type="predicted"/>
<feature type="region of interest" description="Disordered" evidence="8">
    <location>
        <begin position="101"/>
        <end position="121"/>
    </location>
</feature>
<dbReference type="CDD" id="cd12148">
    <property type="entry name" value="fungal_TF_MHR"/>
    <property type="match status" value="1"/>
</dbReference>
<evidence type="ECO:0000256" key="6">
    <source>
        <dbReference type="ARBA" id="ARBA00023242"/>
    </source>
</evidence>
<reference evidence="11" key="2">
    <citation type="journal article" date="2018" name="Nat. Commun.">
        <title>Extreme sensitivity to ultraviolet light in the fungal pathogen causing white-nose syndrome of bats.</title>
        <authorList>
            <person name="Palmer J.M."/>
            <person name="Drees K.P."/>
            <person name="Foster J.T."/>
            <person name="Lindner D.L."/>
        </authorList>
    </citation>
    <scope>NUCLEOTIDE SEQUENCE [LARGE SCALE GENOMIC DNA]</scope>
    <source>
        <strain evidence="11">UAMH 10579</strain>
    </source>
</reference>
<dbReference type="GO" id="GO:0005634">
    <property type="term" value="C:nucleus"/>
    <property type="evidence" value="ECO:0007669"/>
    <property type="project" value="UniProtKB-SubCell"/>
</dbReference>
<dbReference type="Pfam" id="PF00096">
    <property type="entry name" value="zf-C2H2"/>
    <property type="match status" value="1"/>
</dbReference>
<dbReference type="SMART" id="SM00355">
    <property type="entry name" value="ZnF_C2H2"/>
    <property type="match status" value="2"/>
</dbReference>
<evidence type="ECO:0000256" key="8">
    <source>
        <dbReference type="SAM" id="MobiDB-lite"/>
    </source>
</evidence>
<protein>
    <recommendedName>
        <fullName evidence="9">C2H2-type domain-containing protein</fullName>
    </recommendedName>
</protein>
<evidence type="ECO:0000256" key="3">
    <source>
        <dbReference type="ARBA" id="ARBA00022737"/>
    </source>
</evidence>
<dbReference type="PANTHER" id="PTHR40626:SF11">
    <property type="entry name" value="ZINC FINGER PROTEIN YPR022C"/>
    <property type="match status" value="1"/>
</dbReference>
<keyword evidence="4 7" id="KW-0863">Zinc-finger</keyword>
<dbReference type="Pfam" id="PF04082">
    <property type="entry name" value="Fungal_trans"/>
    <property type="match status" value="1"/>
</dbReference>
<evidence type="ECO:0000256" key="2">
    <source>
        <dbReference type="ARBA" id="ARBA00022723"/>
    </source>
</evidence>
<accession>A0A1B8GWP3</accession>
<reference evidence="10 11" key="1">
    <citation type="submission" date="2016-03" db="EMBL/GenBank/DDBJ databases">
        <title>Comparative genomics of Pseudogymnoascus destructans, the fungus causing white-nose syndrome of bats.</title>
        <authorList>
            <person name="Palmer J.M."/>
            <person name="Drees K.P."/>
            <person name="Foster J.T."/>
            <person name="Lindner D.L."/>
        </authorList>
    </citation>
    <scope>NUCLEOTIDE SEQUENCE [LARGE SCALE GENOMIC DNA]</scope>
    <source>
        <strain evidence="10 11">UAMH 10579</strain>
    </source>
</reference>
<dbReference type="GO" id="GO:0000785">
    <property type="term" value="C:chromatin"/>
    <property type="evidence" value="ECO:0007669"/>
    <property type="project" value="TreeGrafter"/>
</dbReference>
<evidence type="ECO:0000313" key="10">
    <source>
        <dbReference type="EMBL" id="OBU00221.2"/>
    </source>
</evidence>
<evidence type="ECO:0000256" key="4">
    <source>
        <dbReference type="ARBA" id="ARBA00022771"/>
    </source>
</evidence>
<keyword evidence="2" id="KW-0479">Metal-binding</keyword>
<dbReference type="GO" id="GO:0006351">
    <property type="term" value="P:DNA-templated transcription"/>
    <property type="evidence" value="ECO:0007669"/>
    <property type="project" value="InterPro"/>
</dbReference>
<evidence type="ECO:0000313" key="11">
    <source>
        <dbReference type="Proteomes" id="UP000091956"/>
    </source>
</evidence>
<dbReference type="GO" id="GO:0000978">
    <property type="term" value="F:RNA polymerase II cis-regulatory region sequence-specific DNA binding"/>
    <property type="evidence" value="ECO:0007669"/>
    <property type="project" value="InterPro"/>
</dbReference>
<dbReference type="EMBL" id="KV460209">
    <property type="protein sequence ID" value="OBU00221.2"/>
    <property type="molecule type" value="Genomic_DNA"/>
</dbReference>
<dbReference type="InterPro" id="IPR036236">
    <property type="entry name" value="Znf_C2H2_sf"/>
</dbReference>
<dbReference type="SUPFAM" id="SSF57667">
    <property type="entry name" value="beta-beta-alpha zinc fingers"/>
    <property type="match status" value="1"/>
</dbReference>
<dbReference type="GO" id="GO:0000981">
    <property type="term" value="F:DNA-binding transcription factor activity, RNA polymerase II-specific"/>
    <property type="evidence" value="ECO:0007669"/>
    <property type="project" value="InterPro"/>
</dbReference>
<dbReference type="GO" id="GO:0008270">
    <property type="term" value="F:zinc ion binding"/>
    <property type="evidence" value="ECO:0007669"/>
    <property type="project" value="UniProtKB-KW"/>
</dbReference>
<comment type="subcellular location">
    <subcellularLocation>
        <location evidence="1">Nucleus</location>
    </subcellularLocation>
</comment>
<evidence type="ECO:0000256" key="5">
    <source>
        <dbReference type="ARBA" id="ARBA00022833"/>
    </source>
</evidence>
<keyword evidence="3" id="KW-0677">Repeat</keyword>
<sequence>MSTPLRTISRRSTRNPSDSRNEPAGAAGVRNKDKHCQYCEKIFRKTEHLLRHERSHTKEKPFRCDMCSKVYTRHDTLLRHSKTHDIDLSHLEAGITLSQMNHDGHISSENNSHSTEQRATERPEINFDLQGWPSAIPEQINNSTMQNGYESQTSPFPTVHLTVAADGNVHDMRTQTTIQSDSQRLFMENLFPDPTGNLTGTPLISANMPWGGSLMSPGPSWLVGYDFDLEALNTSVSTTLCATEPLFQSQVNRTAMPSALQLGEIPEAEMHGERKDVTNECVRRGWFSHIDPFDEKDDHGGATTGEMTPVTARDQYDIGDSFRHRISQRLRARTIDEPLPSTKFLNLSVQIYFTKFNPIFPVIHGQTFRPTPRNSLLLLSITSIGSLLLGSKGAASQGIRIFERLNKAILASWENTVLSDPTEAASMIQAALVGQTFGFLSGISKHLAIVEAFHGSIIAWARRCQMFNYRTSHPQVEHLSGASLHEAWKAWARSESIVRTVLGLYIHDAKLACMFHHEPLLRHDSILVPVAADDDIFNAPSAAIWREKMLRQSASRIPVHECLHVNHHHDHGSRLLPQELSWKNSHFTAYVILYGISSTISEKQQMGQIRPASANFNKYFEALICWYRTFQRDVGVSENQNIQRPDTLCLMVLWHTVFMSLVTDFNVLERAVGRNGAENWTLDADLAYATSWATSREAQRCILHAHALLYSLGALRLDAEAAIHIPHCLFLAGIASYCYTRFRRPSSFETHGHNQTSHLASPDSQLQPTMEFPEFTVRGVPIPQHLFGSPAASTSVGGTFPATDDASNAFSPEEDPTTRFRPTSDVGAAMMCTLIDMLQRIGHWGIARKYAATLSTLVDADSDEDWRFIMSDH</sequence>
<dbReference type="InterPro" id="IPR007219">
    <property type="entry name" value="XnlR_reg_dom"/>
</dbReference>
<dbReference type="PANTHER" id="PTHR40626">
    <property type="entry name" value="MIP31509P"/>
    <property type="match status" value="1"/>
</dbReference>
<feature type="domain" description="C2H2-type" evidence="9">
    <location>
        <begin position="34"/>
        <end position="61"/>
    </location>
</feature>
<dbReference type="Proteomes" id="UP000091956">
    <property type="component" value="Unassembled WGS sequence"/>
</dbReference>
<dbReference type="PROSITE" id="PS50157">
    <property type="entry name" value="ZINC_FINGER_C2H2_2"/>
    <property type="match status" value="2"/>
</dbReference>
<dbReference type="PROSITE" id="PS00028">
    <property type="entry name" value="ZINC_FINGER_C2H2_1"/>
    <property type="match status" value="2"/>
</dbReference>
<evidence type="ECO:0000256" key="1">
    <source>
        <dbReference type="ARBA" id="ARBA00004123"/>
    </source>
</evidence>